<evidence type="ECO:0000256" key="1">
    <source>
        <dbReference type="ARBA" id="ARBA00001947"/>
    </source>
</evidence>
<evidence type="ECO:0008006" key="11">
    <source>
        <dbReference type="Google" id="ProtNLM"/>
    </source>
</evidence>
<dbReference type="InterPro" id="IPR002328">
    <property type="entry name" value="ADH_Zn_CS"/>
</dbReference>
<evidence type="ECO:0000256" key="2">
    <source>
        <dbReference type="ARBA" id="ARBA00008072"/>
    </source>
</evidence>
<evidence type="ECO:0000259" key="8">
    <source>
        <dbReference type="Pfam" id="PF08240"/>
    </source>
</evidence>
<evidence type="ECO:0000259" key="7">
    <source>
        <dbReference type="Pfam" id="PF00107"/>
    </source>
</evidence>
<dbReference type="PROSITE" id="PS00065">
    <property type="entry name" value="D_2_HYDROXYACID_DH_1"/>
    <property type="match status" value="1"/>
</dbReference>
<organism evidence="9 10">
    <name type="scientific">Extremus antarcticus</name>
    <dbReference type="NCBI Taxonomy" id="702011"/>
    <lineage>
        <taxon>Eukaryota</taxon>
        <taxon>Fungi</taxon>
        <taxon>Dikarya</taxon>
        <taxon>Ascomycota</taxon>
        <taxon>Pezizomycotina</taxon>
        <taxon>Dothideomycetes</taxon>
        <taxon>Dothideomycetidae</taxon>
        <taxon>Mycosphaerellales</taxon>
        <taxon>Extremaceae</taxon>
        <taxon>Extremus</taxon>
    </lineage>
</organism>
<evidence type="ECO:0000256" key="6">
    <source>
        <dbReference type="RuleBase" id="RU361277"/>
    </source>
</evidence>
<proteinExistence type="inferred from homology"/>
<keyword evidence="10" id="KW-1185">Reference proteome</keyword>
<name>A0AAJ0GH76_9PEZI</name>
<dbReference type="FunFam" id="3.40.50.720:FF:000022">
    <property type="entry name" value="Cinnamyl alcohol dehydrogenase"/>
    <property type="match status" value="1"/>
</dbReference>
<dbReference type="GO" id="GO:0005737">
    <property type="term" value="C:cytoplasm"/>
    <property type="evidence" value="ECO:0007669"/>
    <property type="project" value="TreeGrafter"/>
</dbReference>
<feature type="domain" description="Alcohol dehydrogenase-like N-terminal" evidence="8">
    <location>
        <begin position="26"/>
        <end position="134"/>
    </location>
</feature>
<sequence>MSKDFVTFKGSSSGKVVESTIQPSLGPTEAVVRQTHSGVCGTDLHLSHTNNALGHEGVGVIEALGESAHLISDVKVGDRVGLGWVQKYCGKCRMCRSGLDSLCEDSKELWATNNDTGSWGKGNVWDVSALRKIPDEVESKHAGPLMCAGATVWGAMQRCKVMSHHRVGIVGIGGLGHLAIQFLAKSGCEVVVFSSSDRKREEALEYGATEYHSIGDIKSHRGETSELYTSQNIKAARGSIRPLDHLLICTGAQPDYSLYMPLMAMGGNVAPLTVDLGLTPIPLAATIFQGINILGVKVCNRTEYDDMFRFCVRHNIRPTIQEFPMTEAGINEAVDALKDGKAHYRAVVVA</sequence>
<dbReference type="GO" id="GO:0008270">
    <property type="term" value="F:zinc ion binding"/>
    <property type="evidence" value="ECO:0007669"/>
    <property type="project" value="InterPro"/>
</dbReference>
<comment type="caution">
    <text evidence="9">The sequence shown here is derived from an EMBL/GenBank/DDBJ whole genome shotgun (WGS) entry which is preliminary data.</text>
</comment>
<comment type="cofactor">
    <cofactor evidence="1 6">
        <name>Zn(2+)</name>
        <dbReference type="ChEBI" id="CHEBI:29105"/>
    </cofactor>
</comment>
<dbReference type="PROSITE" id="PS00059">
    <property type="entry name" value="ADH_ZINC"/>
    <property type="match status" value="1"/>
</dbReference>
<evidence type="ECO:0000313" key="10">
    <source>
        <dbReference type="Proteomes" id="UP001271007"/>
    </source>
</evidence>
<dbReference type="InterPro" id="IPR036291">
    <property type="entry name" value="NAD(P)-bd_dom_sf"/>
</dbReference>
<comment type="similarity">
    <text evidence="2 6">Belongs to the zinc-containing alcohol dehydrogenase family.</text>
</comment>
<keyword evidence="3 6" id="KW-0479">Metal-binding</keyword>
<dbReference type="InterPro" id="IPR029752">
    <property type="entry name" value="D-isomer_DH_CS1"/>
</dbReference>
<keyword evidence="5" id="KW-0560">Oxidoreductase</keyword>
<dbReference type="Proteomes" id="UP001271007">
    <property type="component" value="Unassembled WGS sequence"/>
</dbReference>
<dbReference type="SUPFAM" id="SSF51735">
    <property type="entry name" value="NAD(P)-binding Rossmann-fold domains"/>
    <property type="match status" value="1"/>
</dbReference>
<feature type="domain" description="Alcohol dehydrogenase-like C-terminal" evidence="7">
    <location>
        <begin position="174"/>
        <end position="311"/>
    </location>
</feature>
<dbReference type="InterPro" id="IPR011032">
    <property type="entry name" value="GroES-like_sf"/>
</dbReference>
<accession>A0AAJ0GH76</accession>
<dbReference type="SUPFAM" id="SSF50129">
    <property type="entry name" value="GroES-like"/>
    <property type="match status" value="1"/>
</dbReference>
<dbReference type="GO" id="GO:0004022">
    <property type="term" value="F:alcohol dehydrogenase (NAD+) activity"/>
    <property type="evidence" value="ECO:0007669"/>
    <property type="project" value="TreeGrafter"/>
</dbReference>
<dbReference type="Pfam" id="PF00107">
    <property type="entry name" value="ADH_zinc_N"/>
    <property type="match status" value="1"/>
</dbReference>
<dbReference type="InterPro" id="IPR013149">
    <property type="entry name" value="ADH-like_C"/>
</dbReference>
<dbReference type="AlphaFoldDB" id="A0AAJ0GH76"/>
<evidence type="ECO:0000256" key="5">
    <source>
        <dbReference type="ARBA" id="ARBA00023002"/>
    </source>
</evidence>
<evidence type="ECO:0000256" key="4">
    <source>
        <dbReference type="ARBA" id="ARBA00022833"/>
    </source>
</evidence>
<evidence type="ECO:0000313" key="9">
    <source>
        <dbReference type="EMBL" id="KAK3057484.1"/>
    </source>
</evidence>
<dbReference type="PANTHER" id="PTHR42940:SF8">
    <property type="entry name" value="VACUOLAR PROTEIN SORTING-ASSOCIATED PROTEIN 11"/>
    <property type="match status" value="1"/>
</dbReference>
<keyword evidence="4 6" id="KW-0862">Zinc</keyword>
<gene>
    <name evidence="9" type="ORF">LTR09_001668</name>
</gene>
<dbReference type="Gene3D" id="3.90.180.10">
    <property type="entry name" value="Medium-chain alcohol dehydrogenases, catalytic domain"/>
    <property type="match status" value="1"/>
</dbReference>
<reference evidence="9" key="1">
    <citation type="submission" date="2023-04" db="EMBL/GenBank/DDBJ databases">
        <title>Black Yeasts Isolated from many extreme environments.</title>
        <authorList>
            <person name="Coleine C."/>
            <person name="Stajich J.E."/>
            <person name="Selbmann L."/>
        </authorList>
    </citation>
    <scope>NUCLEOTIDE SEQUENCE</scope>
    <source>
        <strain evidence="9">CCFEE 5312</strain>
    </source>
</reference>
<protein>
    <recommendedName>
        <fullName evidence="11">Enoyl reductase (ER) domain-containing protein</fullName>
    </recommendedName>
</protein>
<evidence type="ECO:0000256" key="3">
    <source>
        <dbReference type="ARBA" id="ARBA00022723"/>
    </source>
</evidence>
<dbReference type="Gene3D" id="3.40.50.720">
    <property type="entry name" value="NAD(P)-binding Rossmann-like Domain"/>
    <property type="match status" value="1"/>
</dbReference>
<dbReference type="InterPro" id="IPR013154">
    <property type="entry name" value="ADH-like_N"/>
</dbReference>
<dbReference type="Pfam" id="PF08240">
    <property type="entry name" value="ADH_N"/>
    <property type="match status" value="1"/>
</dbReference>
<dbReference type="EMBL" id="JAWDJX010000003">
    <property type="protein sequence ID" value="KAK3057484.1"/>
    <property type="molecule type" value="Genomic_DNA"/>
</dbReference>
<dbReference type="PANTHER" id="PTHR42940">
    <property type="entry name" value="ALCOHOL DEHYDROGENASE 1-RELATED"/>
    <property type="match status" value="1"/>
</dbReference>